<proteinExistence type="predicted"/>
<dbReference type="AlphaFoldDB" id="A0AAN0Y3W8"/>
<evidence type="ECO:0000256" key="5">
    <source>
        <dbReference type="ARBA" id="ARBA00023136"/>
    </source>
</evidence>
<dbReference type="InterPro" id="IPR018461">
    <property type="entry name" value="Na/H_Antiport_NhaC-like_C"/>
</dbReference>
<protein>
    <submittedName>
        <fullName evidence="8">Transporter</fullName>
    </submittedName>
</protein>
<dbReference type="GO" id="GO:0005886">
    <property type="term" value="C:plasma membrane"/>
    <property type="evidence" value="ECO:0007669"/>
    <property type="project" value="UniProtKB-SubCell"/>
</dbReference>
<evidence type="ECO:0000256" key="6">
    <source>
        <dbReference type="SAM" id="Phobius"/>
    </source>
</evidence>
<feature type="transmembrane region" description="Helical" evidence="6">
    <location>
        <begin position="236"/>
        <end position="256"/>
    </location>
</feature>
<keyword evidence="5 6" id="KW-0472">Membrane</keyword>
<feature type="domain" description="Na+/H+ antiporter NhaC-like C-terminal" evidence="7">
    <location>
        <begin position="160"/>
        <end position="454"/>
    </location>
</feature>
<keyword evidence="4 6" id="KW-1133">Transmembrane helix</keyword>
<dbReference type="InterPro" id="IPR003474">
    <property type="entry name" value="Glcn_transporter"/>
</dbReference>
<accession>A0AAN0Y3W8</accession>
<organism evidence="8 9">
    <name type="scientific">Vibrio natriegens NBRC 15636 = ATCC 14048 = DSM 759</name>
    <dbReference type="NCBI Taxonomy" id="1219067"/>
    <lineage>
        <taxon>Bacteria</taxon>
        <taxon>Pseudomonadati</taxon>
        <taxon>Pseudomonadota</taxon>
        <taxon>Gammaproteobacteria</taxon>
        <taxon>Vibrionales</taxon>
        <taxon>Vibrionaceae</taxon>
        <taxon>Vibrio</taxon>
    </lineage>
</organism>
<evidence type="ECO:0000256" key="3">
    <source>
        <dbReference type="ARBA" id="ARBA00022692"/>
    </source>
</evidence>
<feature type="transmembrane region" description="Helical" evidence="6">
    <location>
        <begin position="100"/>
        <end position="129"/>
    </location>
</feature>
<dbReference type="EMBL" id="CP016345">
    <property type="protein sequence ID" value="ANQ12820.1"/>
    <property type="molecule type" value="Genomic_DNA"/>
</dbReference>
<feature type="transmembrane region" description="Helical" evidence="6">
    <location>
        <begin position="141"/>
        <end position="159"/>
    </location>
</feature>
<feature type="transmembrane region" description="Helical" evidence="6">
    <location>
        <begin position="59"/>
        <end position="78"/>
    </location>
</feature>
<sequence length="459" mass="48402">MDVGILGILLSLVLLMYLAYRGMSVIWLAPILALVAALFSAGTYMMASYTEVFMLSAANYVKLYFPAFLLGAIFGKVMDDSGAAKSIAKVIVNKVGSNNAILAVVLAVSVLTYGGVSMFVVVFAVYPIAAQIFKDSNVPKRLIPGTIALGSFTFTMTALPGSPQIQNTIAMPFFGTTAYAAPALGLVGAGAMFGLGMLWLKRREAIARTNGEGYGIHDESESDDSEENNNIPSATIAFIPIVIVLVLNFLIVTFYFPSVDTSYLANYDTTLQKVNGMWSLIIALTTAIIVALLLFKKYMKDIRFSLNEGGESSIMPIMNTAAAVGFGNVIKSLSSFELVKEGILSIPGTPLLSFAMSTSLLAGITGSASGGLSIALDALGQVYIQKALELGISLESLHRIAAIACGGLDSLPHNGAVITLLGICGMTHRDSYKDIFVCTLAIPVVATGVVLIFASMGVV</sequence>
<dbReference type="GO" id="GO:0015128">
    <property type="term" value="F:gluconate transmembrane transporter activity"/>
    <property type="evidence" value="ECO:0007669"/>
    <property type="project" value="InterPro"/>
</dbReference>
<dbReference type="RefSeq" id="WP_024373073.1">
    <property type="nucleotide sequence ID" value="NZ_ATFJ01000044.1"/>
</dbReference>
<keyword evidence="3 6" id="KW-0812">Transmembrane</keyword>
<dbReference type="Pfam" id="PF03553">
    <property type="entry name" value="Na_H_antiporter"/>
    <property type="match status" value="1"/>
</dbReference>
<dbReference type="GeneID" id="70912095"/>
<dbReference type="Proteomes" id="UP000092741">
    <property type="component" value="Chromosome 1"/>
</dbReference>
<keyword evidence="9" id="KW-1185">Reference proteome</keyword>
<dbReference type="PANTHER" id="PTHR30354:SF7">
    <property type="entry name" value="BLL7963 PROTEIN"/>
    <property type="match status" value="1"/>
</dbReference>
<evidence type="ECO:0000256" key="2">
    <source>
        <dbReference type="ARBA" id="ARBA00022475"/>
    </source>
</evidence>
<dbReference type="KEGG" id="vna:PN96_04760"/>
<evidence type="ECO:0000256" key="1">
    <source>
        <dbReference type="ARBA" id="ARBA00004651"/>
    </source>
</evidence>
<evidence type="ECO:0000259" key="7">
    <source>
        <dbReference type="Pfam" id="PF03553"/>
    </source>
</evidence>
<gene>
    <name evidence="8" type="ORF">BA890_08570</name>
</gene>
<feature type="transmembrane region" description="Helical" evidence="6">
    <location>
        <begin position="179"/>
        <end position="200"/>
    </location>
</feature>
<evidence type="ECO:0000313" key="9">
    <source>
        <dbReference type="Proteomes" id="UP000092741"/>
    </source>
</evidence>
<comment type="subcellular location">
    <subcellularLocation>
        <location evidence="1">Cell membrane</location>
        <topology evidence="1">Multi-pass membrane protein</topology>
    </subcellularLocation>
</comment>
<feature type="transmembrane region" description="Helical" evidence="6">
    <location>
        <begin position="276"/>
        <end position="295"/>
    </location>
</feature>
<feature type="transmembrane region" description="Helical" evidence="6">
    <location>
        <begin position="5"/>
        <end position="20"/>
    </location>
</feature>
<dbReference type="PANTHER" id="PTHR30354">
    <property type="entry name" value="GNT FAMILY GLUCONATE TRANSPORTER"/>
    <property type="match status" value="1"/>
</dbReference>
<name>A0AAN0Y3W8_VIBNA</name>
<keyword evidence="2" id="KW-1003">Cell membrane</keyword>
<reference evidence="8 9" key="1">
    <citation type="submission" date="2016-07" db="EMBL/GenBank/DDBJ databases">
        <title>Developing Vibrio natriegens as a novel, fast-growing host for biotechnology.</title>
        <authorList>
            <person name="Weinstock M.T."/>
            <person name="Hesek E.D."/>
            <person name="Wilson C.M."/>
            <person name="Gibson D.G."/>
        </authorList>
    </citation>
    <scope>NUCLEOTIDE SEQUENCE [LARGE SCALE GENOMIC DNA]</scope>
    <source>
        <strain evidence="8 9">ATCC 14048</strain>
    </source>
</reference>
<evidence type="ECO:0000256" key="4">
    <source>
        <dbReference type="ARBA" id="ARBA00022989"/>
    </source>
</evidence>
<feature type="transmembrane region" description="Helical" evidence="6">
    <location>
        <begin position="26"/>
        <end position="47"/>
    </location>
</feature>
<evidence type="ECO:0000313" key="8">
    <source>
        <dbReference type="EMBL" id="ANQ12820.1"/>
    </source>
</evidence>
<feature type="transmembrane region" description="Helical" evidence="6">
    <location>
        <begin position="435"/>
        <end position="458"/>
    </location>
</feature>